<evidence type="ECO:0000313" key="1">
    <source>
        <dbReference type="EMBL" id="GBH22329.1"/>
    </source>
</evidence>
<dbReference type="EMBL" id="BDQB01000217">
    <property type="protein sequence ID" value="GBH22329.1"/>
    <property type="molecule type" value="Genomic_RNA"/>
</dbReference>
<dbReference type="AlphaFoldDB" id="A0A2V0RAG7"/>
<reference evidence="1" key="1">
    <citation type="submission" date="2017-04" db="EMBL/GenBank/DDBJ databases">
        <title>Unveiling RNA virosphere associated with marine microorganisms.</title>
        <authorList>
            <person name="Urayama S."/>
            <person name="Takaki Y."/>
            <person name="Nishi S."/>
            <person name="Yoshida Y."/>
            <person name="Deguchi S."/>
            <person name="Takai K."/>
            <person name="Nunoura T."/>
        </authorList>
    </citation>
    <scope>NUCLEOTIDE SEQUENCE</scope>
</reference>
<name>A0A2V0RAG7_9ZZZZ</name>
<accession>A0A2V0RAG7</accession>
<sequence length="137" mass="15355">MKTSATCGKLNTRDLSVGMDHYFVDLVTCERDDISPWVILTHVSDVNDADCATYDHDKGFISLGCGQGTTRGTDIHITHISDMGHTYHICFRYELDAILDAWIPKQTYQTEGLKLTSPYNLICRGAMHSSIHIFDGQ</sequence>
<protein>
    <submittedName>
        <fullName evidence="1">Uncharacterized protein</fullName>
    </submittedName>
</protein>
<proteinExistence type="predicted"/>
<comment type="caution">
    <text evidence="1">The sequence shown here is derived from an EMBL/GenBank/DDBJ whole genome shotgun (WGS) entry which is preliminary data.</text>
</comment>
<organism evidence="1">
    <name type="scientific">viral metagenome</name>
    <dbReference type="NCBI Taxonomy" id="1070528"/>
    <lineage>
        <taxon>unclassified sequences</taxon>
        <taxon>metagenomes</taxon>
        <taxon>organismal metagenomes</taxon>
    </lineage>
</organism>